<keyword evidence="5" id="KW-1185">Reference proteome</keyword>
<name>A0ABW6VM94_9ACTN</name>
<gene>
    <name evidence="4" type="ORF">ACFY3B_04005</name>
</gene>
<dbReference type="SUPFAM" id="SSF50978">
    <property type="entry name" value="WD40 repeat-like"/>
    <property type="match status" value="2"/>
</dbReference>
<keyword evidence="1 3" id="KW-0853">WD repeat</keyword>
<evidence type="ECO:0000313" key="4">
    <source>
        <dbReference type="EMBL" id="MFF5198754.1"/>
    </source>
</evidence>
<feature type="repeat" description="WD" evidence="3">
    <location>
        <begin position="835"/>
        <end position="878"/>
    </location>
</feature>
<evidence type="ECO:0000256" key="3">
    <source>
        <dbReference type="PROSITE-ProRule" id="PRU00221"/>
    </source>
</evidence>
<proteinExistence type="predicted"/>
<dbReference type="InterPro" id="IPR027417">
    <property type="entry name" value="P-loop_NTPase"/>
</dbReference>
<dbReference type="PROSITE" id="PS50082">
    <property type="entry name" value="WD_REPEATS_2"/>
    <property type="match status" value="3"/>
</dbReference>
<dbReference type="EMBL" id="JBIAZM010000001">
    <property type="protein sequence ID" value="MFF5198754.1"/>
    <property type="molecule type" value="Genomic_DNA"/>
</dbReference>
<sequence>MSAKEVAATGNGCIASVVIDEFDHVAPLRILRPAVAAVVAEFGRFGLTVDPFDLARDGSEPAIRRALGEWIPSSDELVVLYWAGHGSTHGDHLYLWSRETPMRPRDDNAVAGRTLGQLLAAKKVKQILLLIDACSAAGGVQDIAAAFRAELQRYTFADPRSKPSLAVIGSADHDQPAREAAFTTALALVLRDDTWWTENDRYVYTMDIVDAVTARFDELGLSQAPQHDMVGSVRLPNPHYNAVSLDGSVPTKQWRRRALSSRAAQHFVLKYRGIDLPADDGWHFAGRRDPLLAIVGWLRTRPNGMLVVTGSPGSGKSALLGRLAVLSDPYWRGVAVRAKAFDPECQDDTDPGVGAIDVGLHAKNKTLLDCLQDLADALDLPSPIGGWSFPGRLVAAVGRLRTPLTIMLDALDEAQAVDQWLIVTDLLRPLSELPFVKVMVGTRPHRANRDEAEEREALQARGLVEVLAPETVVQLDDDPGAVDAVAEYVRRRLLLEPGSAYRQDTPAAGIAAQTIAEHSGGVFLFGRLISSAVAHSGRIVDFTSAGGKQLLTGGVGEAFAADLQRYGDDARRVRELLLPLAWAQGHGLPRRQIWLTLANALRDRSRGADYRAADISWILAHAGAHIIESGEDEQTVYRLYHQSYNDHLRSHADVTAVQSTITSSLVALVHAGGRRWDEASPYLRRHLAAHAAAAGRLGELVADPHFLYHAEPLRLLQVLGTVDFTDHVLCRLYWRAADEMANASPVQRAALLQAVALRDEPTAVSLLDSPAGLPWKGLWSKGPSAHFHRRLPGHRGRVQAIAFGEADGRQIVATGGTDATIRIAESATGQYLRTLPGHSRGVEQLAFGSIAGQAVLASGSADGTVRLWNPATGERLHTISVNSAGVSSLAFCTLQGQTRLITGGAEGRLWIWDPASSTRIRELPGHTGGVRGLAVLDLTDGPILASAGGSDLTVRLWDLATGACTRVIKGHRDWVNSVVLGRHGHTVVVASGDSKGVVQLFDVSSGQLRWRQQIRGWIHDLTFVKVRGVNRLALAREGLTIPLFDPQDGTSSGALIGHYSDTTVLATAQVAGRSVLASGGRTGFTRLWDCDWLTDAMTATHAETAGVVIRALPPNGGRSLIVWQDGTGVTTVGEVATGEPLATIPAGPFDAVTVRSDRRRSLLGLVESGHVHVVDVDGRRPAISFPLPRMTVANLALDEFGDELVMAAGSPTEPVVEVWTGKPNSRTFRPSVTLLPISQTQPRYGPAGARLTQLIRVGQRTVVVAASTEGILHFWDGRSGEVLKLHSPASDYHDFRRVGAVATYETPRGARLVTAFELIEIEATQTGLEIRHVRALPYDAGYPTAVNLAEVAGEILIVIGNDAGWVGVWHWESKQLLWRVWQGYKPSHVALFPEPTGRLRLLASGSGRITTYDLNYLADDRPGA</sequence>
<feature type="repeat" description="WD" evidence="3">
    <location>
        <begin position="923"/>
        <end position="967"/>
    </location>
</feature>
<dbReference type="RefSeq" id="WP_357637855.1">
    <property type="nucleotide sequence ID" value="NZ_JBEZFX010000006.1"/>
</dbReference>
<evidence type="ECO:0000256" key="1">
    <source>
        <dbReference type="ARBA" id="ARBA00022574"/>
    </source>
</evidence>
<dbReference type="Gene3D" id="2.130.10.10">
    <property type="entry name" value="YVTN repeat-like/Quinoprotein amine dehydrogenase"/>
    <property type="match status" value="2"/>
</dbReference>
<dbReference type="Proteomes" id="UP001602287">
    <property type="component" value="Unassembled WGS sequence"/>
</dbReference>
<dbReference type="PROSITE" id="PS50294">
    <property type="entry name" value="WD_REPEATS_REGION"/>
    <property type="match status" value="1"/>
</dbReference>
<dbReference type="SUPFAM" id="SSF52540">
    <property type="entry name" value="P-loop containing nucleoside triphosphate hydrolases"/>
    <property type="match status" value="1"/>
</dbReference>
<dbReference type="SMART" id="SM00320">
    <property type="entry name" value="WD40"/>
    <property type="match status" value="6"/>
</dbReference>
<dbReference type="InterPro" id="IPR019775">
    <property type="entry name" value="WD40_repeat_CS"/>
</dbReference>
<evidence type="ECO:0000313" key="5">
    <source>
        <dbReference type="Proteomes" id="UP001602287"/>
    </source>
</evidence>
<dbReference type="InterPro" id="IPR001680">
    <property type="entry name" value="WD40_rpt"/>
</dbReference>
<dbReference type="PANTHER" id="PTHR22847">
    <property type="entry name" value="WD40 REPEAT PROTEIN"/>
    <property type="match status" value="1"/>
</dbReference>
<organism evidence="4 5">
    <name type="scientific">Micromonospora parva</name>
    <dbReference type="NCBI Taxonomy" id="1464048"/>
    <lineage>
        <taxon>Bacteria</taxon>
        <taxon>Bacillati</taxon>
        <taxon>Actinomycetota</taxon>
        <taxon>Actinomycetes</taxon>
        <taxon>Micromonosporales</taxon>
        <taxon>Micromonosporaceae</taxon>
        <taxon>Micromonospora</taxon>
    </lineage>
</organism>
<protein>
    <recommendedName>
        <fullName evidence="6">WD40 repeat protein</fullName>
    </recommendedName>
</protein>
<dbReference type="GeneID" id="95370326"/>
<comment type="caution">
    <text evidence="4">The sequence shown here is derived from an EMBL/GenBank/DDBJ whole genome shotgun (WGS) entry which is preliminary data.</text>
</comment>
<dbReference type="Pfam" id="PF00400">
    <property type="entry name" value="WD40"/>
    <property type="match status" value="3"/>
</dbReference>
<evidence type="ECO:0000256" key="2">
    <source>
        <dbReference type="ARBA" id="ARBA00022737"/>
    </source>
</evidence>
<keyword evidence="2" id="KW-0677">Repeat</keyword>
<accession>A0ABW6VM94</accession>
<reference evidence="4 5" key="1">
    <citation type="submission" date="2024-10" db="EMBL/GenBank/DDBJ databases">
        <title>The Natural Products Discovery Center: Release of the First 8490 Sequenced Strains for Exploring Actinobacteria Biosynthetic Diversity.</title>
        <authorList>
            <person name="Kalkreuter E."/>
            <person name="Kautsar S.A."/>
            <person name="Yang D."/>
            <person name="Bader C.D."/>
            <person name="Teijaro C.N."/>
            <person name="Fluegel L."/>
            <person name="Davis C.M."/>
            <person name="Simpson J.R."/>
            <person name="Lauterbach L."/>
            <person name="Steele A.D."/>
            <person name="Gui C."/>
            <person name="Meng S."/>
            <person name="Li G."/>
            <person name="Viehrig K."/>
            <person name="Ye F."/>
            <person name="Su P."/>
            <person name="Kiefer A.F."/>
            <person name="Nichols A."/>
            <person name="Cepeda A.J."/>
            <person name="Yan W."/>
            <person name="Fan B."/>
            <person name="Jiang Y."/>
            <person name="Adhikari A."/>
            <person name="Zheng C.-J."/>
            <person name="Schuster L."/>
            <person name="Cowan T.M."/>
            <person name="Smanski M.J."/>
            <person name="Chevrette M.G."/>
            <person name="De Carvalho L.P.S."/>
            <person name="Shen B."/>
        </authorList>
    </citation>
    <scope>NUCLEOTIDE SEQUENCE [LARGE SCALE GENOMIC DNA]</scope>
    <source>
        <strain evidence="4 5">NPDC000140</strain>
    </source>
</reference>
<dbReference type="PANTHER" id="PTHR22847:SF637">
    <property type="entry name" value="WD REPEAT DOMAIN 5B"/>
    <property type="match status" value="1"/>
</dbReference>
<dbReference type="PROSITE" id="PS00678">
    <property type="entry name" value="WD_REPEATS_1"/>
    <property type="match status" value="1"/>
</dbReference>
<dbReference type="Gene3D" id="3.40.50.1460">
    <property type="match status" value="1"/>
</dbReference>
<dbReference type="InterPro" id="IPR015943">
    <property type="entry name" value="WD40/YVTN_repeat-like_dom_sf"/>
</dbReference>
<evidence type="ECO:0008006" key="6">
    <source>
        <dbReference type="Google" id="ProtNLM"/>
    </source>
</evidence>
<feature type="repeat" description="WD" evidence="3">
    <location>
        <begin position="791"/>
        <end position="834"/>
    </location>
</feature>
<dbReference type="CDD" id="cd00200">
    <property type="entry name" value="WD40"/>
    <property type="match status" value="1"/>
</dbReference>
<dbReference type="InterPro" id="IPR036322">
    <property type="entry name" value="WD40_repeat_dom_sf"/>
</dbReference>